<feature type="domain" description="Tim10-like" evidence="9">
    <location>
        <begin position="26"/>
        <end position="88"/>
    </location>
</feature>
<evidence type="ECO:0000256" key="5">
    <source>
        <dbReference type="ARBA" id="ARBA00023010"/>
    </source>
</evidence>
<evidence type="ECO:0000256" key="1">
    <source>
        <dbReference type="ARBA" id="ARBA00004137"/>
    </source>
</evidence>
<dbReference type="InterPro" id="IPR004217">
    <property type="entry name" value="Tim10-like"/>
</dbReference>
<dbReference type="AlphaFoldDB" id="A0A1V8SZH8"/>
<name>A0A1V8SZH8_9PEZI</name>
<gene>
    <name evidence="10" type="ORF">B0A48_09485</name>
</gene>
<comment type="caution">
    <text evidence="10">The sequence shown here is derived from an EMBL/GenBank/DDBJ whole genome shotgun (WGS) entry which is preliminary data.</text>
</comment>
<comment type="function">
    <text evidence="8">Mitochondrial intermembrane chaperone that participates in the import and insertion of some multi-pass transmembrane proteins into the mitochondrial inner membrane. Also required for the transfer of beta-barrel precursors from the TOM complex to the sorting and assembly machinery (SAM complex) of the outer membrane. Acts as a chaperone-like protein that protects the hydrophobic precursors from aggregation and guide them through the mitochondrial intermembrane space.</text>
</comment>
<evidence type="ECO:0000256" key="8">
    <source>
        <dbReference type="RuleBase" id="RU367043"/>
    </source>
</evidence>
<keyword evidence="6 8" id="KW-1015">Disulfide bond</keyword>
<evidence type="ECO:0000259" key="9">
    <source>
        <dbReference type="Pfam" id="PF02953"/>
    </source>
</evidence>
<keyword evidence="3 8" id="KW-0472">Membrane</keyword>
<keyword evidence="4 8" id="KW-0653">Protein transport</keyword>
<proteinExistence type="inferred from homology"/>
<protein>
    <recommendedName>
        <fullName evidence="8">Mitochondrial import inner membrane translocase subunit</fullName>
    </recommendedName>
</protein>
<evidence type="ECO:0000256" key="7">
    <source>
        <dbReference type="ARBA" id="ARBA00023186"/>
    </source>
</evidence>
<reference evidence="11" key="1">
    <citation type="submission" date="2017-03" db="EMBL/GenBank/DDBJ databases">
        <title>Genomes of endolithic fungi from Antarctica.</title>
        <authorList>
            <person name="Coleine C."/>
            <person name="Masonjones S."/>
            <person name="Stajich J.E."/>
        </authorList>
    </citation>
    <scope>NUCLEOTIDE SEQUENCE [LARGE SCALE GENOMIC DNA]</scope>
    <source>
        <strain evidence="11">CCFEE 5527</strain>
    </source>
</reference>
<dbReference type="FunCoup" id="A0A1V8SZH8">
    <property type="interactions" value="922"/>
</dbReference>
<keyword evidence="5 8" id="KW-0811">Translocation</keyword>
<evidence type="ECO:0000313" key="11">
    <source>
        <dbReference type="Proteomes" id="UP000192596"/>
    </source>
</evidence>
<sequence>MDQIDPTTAAALQNLSPKDKQELNTFVQGESQKAQIQHTIHELNSMCFKKCVTSRISTGSLDRSEEPCMKNCVDRYMDANMTVIRHLEKMRTLG</sequence>
<accession>A0A1V8SZH8</accession>
<dbReference type="InterPro" id="IPR035427">
    <property type="entry name" value="Tim10-like_dom_sf"/>
</dbReference>
<keyword evidence="8" id="KW-0496">Mitochondrion</keyword>
<dbReference type="STRING" id="1507870.A0A1V8SZH8"/>
<evidence type="ECO:0000256" key="4">
    <source>
        <dbReference type="ARBA" id="ARBA00022927"/>
    </source>
</evidence>
<dbReference type="EMBL" id="NAJO01000021">
    <property type="protein sequence ID" value="OQO04563.1"/>
    <property type="molecule type" value="Genomic_DNA"/>
</dbReference>
<comment type="similarity">
    <text evidence="2 8">Belongs to the small Tim family.</text>
</comment>
<dbReference type="OrthoDB" id="344165at2759"/>
<dbReference type="Pfam" id="PF02953">
    <property type="entry name" value="zf-Tim10_DDP"/>
    <property type="match status" value="1"/>
</dbReference>
<evidence type="ECO:0000256" key="6">
    <source>
        <dbReference type="ARBA" id="ARBA00023157"/>
    </source>
</evidence>
<dbReference type="GO" id="GO:0015031">
    <property type="term" value="P:protein transport"/>
    <property type="evidence" value="ECO:0007669"/>
    <property type="project" value="UniProtKB-KW"/>
</dbReference>
<keyword evidence="11" id="KW-1185">Reference proteome</keyword>
<comment type="domain">
    <text evidence="8">The twin CX3C motif contains 4 conserved Cys residues that form 2 disulfide bonds in the mitochondrial intermembrane space.</text>
</comment>
<comment type="subcellular location">
    <subcellularLocation>
        <location evidence="1 8">Mitochondrion inner membrane</location>
        <topology evidence="1 8">Peripheral membrane protein</topology>
        <orientation evidence="1 8">Intermembrane side</orientation>
    </subcellularLocation>
</comment>
<evidence type="ECO:0000256" key="2">
    <source>
        <dbReference type="ARBA" id="ARBA00006720"/>
    </source>
</evidence>
<evidence type="ECO:0000256" key="3">
    <source>
        <dbReference type="ARBA" id="ARBA00022792"/>
    </source>
</evidence>
<dbReference type="SUPFAM" id="SSF144122">
    <property type="entry name" value="Tim10-like"/>
    <property type="match status" value="1"/>
</dbReference>
<dbReference type="GO" id="GO:0005743">
    <property type="term" value="C:mitochondrial inner membrane"/>
    <property type="evidence" value="ECO:0007669"/>
    <property type="project" value="UniProtKB-SubCell"/>
</dbReference>
<evidence type="ECO:0000313" key="10">
    <source>
        <dbReference type="EMBL" id="OQO04563.1"/>
    </source>
</evidence>
<keyword evidence="8" id="KW-0813">Transport</keyword>
<dbReference type="Proteomes" id="UP000192596">
    <property type="component" value="Unassembled WGS sequence"/>
</dbReference>
<keyword evidence="7 8" id="KW-0143">Chaperone</keyword>
<comment type="subunit">
    <text evidence="8">Heterohexamer.</text>
</comment>
<dbReference type="InParanoid" id="A0A1V8SZH8"/>
<keyword evidence="3 8" id="KW-0999">Mitochondrion inner membrane</keyword>
<organism evidence="10 11">
    <name type="scientific">Cryoendolithus antarcticus</name>
    <dbReference type="NCBI Taxonomy" id="1507870"/>
    <lineage>
        <taxon>Eukaryota</taxon>
        <taxon>Fungi</taxon>
        <taxon>Dikarya</taxon>
        <taxon>Ascomycota</taxon>
        <taxon>Pezizomycotina</taxon>
        <taxon>Dothideomycetes</taxon>
        <taxon>Dothideomycetidae</taxon>
        <taxon>Cladosporiales</taxon>
        <taxon>Cladosporiaceae</taxon>
        <taxon>Cryoendolithus</taxon>
    </lineage>
</organism>
<dbReference type="Gene3D" id="1.10.287.810">
    <property type="entry name" value="Mitochondrial import inner membrane translocase subunit tim13 like domains"/>
    <property type="match status" value="1"/>
</dbReference>